<feature type="region of interest" description="Disordered" evidence="10">
    <location>
        <begin position="208"/>
        <end position="228"/>
    </location>
</feature>
<dbReference type="FunFam" id="3.30.160.60:FF:001840">
    <property type="entry name" value="Paternally-expressed gene 3 protein"/>
    <property type="match status" value="1"/>
</dbReference>
<evidence type="ECO:0000256" key="3">
    <source>
        <dbReference type="ARBA" id="ARBA00022737"/>
    </source>
</evidence>
<feature type="domain" description="C2H2-type" evidence="11">
    <location>
        <begin position="187"/>
        <end position="214"/>
    </location>
</feature>
<keyword evidence="2" id="KW-0479">Metal-binding</keyword>
<sequence>MAAISPPLLNRQTDKENSGLLTPPPTPTSPSGIAFPGMAPTSCGGNGIFQHTTQIAFLSSAFTPWTPKSSALLPLLPPLSLLAAARHASPGLEPRLASLMAGYGNHMNWGADLTKLLLSPGGRLCRPKKRHICKYCNREFTKSYNLLIHERTHTDERPYPCDICGKAFRRQDHLRDHKYIHSKDKPFKCDVCGKGFCQNRTLAVHKAQHAHDYPKSPIPSPSPEDINRSSPLGQISLKQTHLLMNSNPLFDSFKSISPNTIPITSSKPFFSTPTFPSTFQLEALSQSANKLSTVQSFPKTPQLPKGLTLIPIFPGLPPPKPNEMKALKRSAASLLPHPLLLPPATQFSPSSLPLLSDTDKLDCPKKRRGFSIEDIMK</sequence>
<comment type="subcellular location">
    <subcellularLocation>
        <location evidence="1">Nucleus</location>
    </subcellularLocation>
</comment>
<keyword evidence="4 9" id="KW-0863">Zinc-finger</keyword>
<dbReference type="EMBL" id="IACF01005798">
    <property type="protein sequence ID" value="LAB71381.1"/>
    <property type="molecule type" value="mRNA"/>
</dbReference>
<dbReference type="PANTHER" id="PTHR14196">
    <property type="entry name" value="ODD-SKIPPED - RELATED"/>
    <property type="match status" value="1"/>
</dbReference>
<dbReference type="GO" id="GO:0005634">
    <property type="term" value="C:nucleus"/>
    <property type="evidence" value="ECO:0007669"/>
    <property type="project" value="UniProtKB-SubCell"/>
</dbReference>
<dbReference type="InterPro" id="IPR050717">
    <property type="entry name" value="C2H2-ZF_Transcription_Reg"/>
</dbReference>
<evidence type="ECO:0000256" key="6">
    <source>
        <dbReference type="ARBA" id="ARBA00023015"/>
    </source>
</evidence>
<keyword evidence="6" id="KW-0805">Transcription regulation</keyword>
<evidence type="ECO:0000256" key="9">
    <source>
        <dbReference type="PROSITE-ProRule" id="PRU00042"/>
    </source>
</evidence>
<keyword evidence="7" id="KW-0804">Transcription</keyword>
<dbReference type="InterPro" id="IPR036236">
    <property type="entry name" value="Znf_C2H2_sf"/>
</dbReference>
<keyword evidence="5" id="KW-0862">Zinc</keyword>
<accession>A0A2P2IBJ1</accession>
<dbReference type="PROSITE" id="PS50157">
    <property type="entry name" value="ZINC_FINGER_C2H2_2"/>
    <property type="match status" value="3"/>
</dbReference>
<dbReference type="SMART" id="SM00355">
    <property type="entry name" value="ZnF_C2H2"/>
    <property type="match status" value="3"/>
</dbReference>
<evidence type="ECO:0000256" key="5">
    <source>
        <dbReference type="ARBA" id="ARBA00022833"/>
    </source>
</evidence>
<dbReference type="FunFam" id="3.30.160.60:FF:000311">
    <property type="entry name" value="protein odd-skipped-related 2 isoform X1"/>
    <property type="match status" value="1"/>
</dbReference>
<dbReference type="Gene3D" id="3.30.160.60">
    <property type="entry name" value="Classic Zinc Finger"/>
    <property type="match status" value="3"/>
</dbReference>
<evidence type="ECO:0000256" key="4">
    <source>
        <dbReference type="ARBA" id="ARBA00022771"/>
    </source>
</evidence>
<evidence type="ECO:0000259" key="11">
    <source>
        <dbReference type="PROSITE" id="PS50157"/>
    </source>
</evidence>
<evidence type="ECO:0000313" key="12">
    <source>
        <dbReference type="EMBL" id="LAB71381.1"/>
    </source>
</evidence>
<keyword evidence="3" id="KW-0677">Repeat</keyword>
<reference evidence="12" key="1">
    <citation type="journal article" date="2018" name="Biosci. Biotechnol. Biochem.">
        <title>Polysaccharide hydrolase of the hadal zone amphipods Hirondellea gigas.</title>
        <authorList>
            <person name="Kobayashi H."/>
            <person name="Nagahama T."/>
            <person name="Arai W."/>
            <person name="Sasagawa Y."/>
            <person name="Umeda M."/>
            <person name="Hayashi T."/>
            <person name="Nikaido I."/>
            <person name="Watanabe H."/>
            <person name="Oguri K."/>
            <person name="Kitazato H."/>
            <person name="Fujioka K."/>
            <person name="Kido Y."/>
            <person name="Takami H."/>
        </authorList>
    </citation>
    <scope>NUCLEOTIDE SEQUENCE</scope>
    <source>
        <tissue evidence="12">Whole body</tissue>
    </source>
</reference>
<organism evidence="12">
    <name type="scientific">Hirondellea gigas</name>
    <dbReference type="NCBI Taxonomy" id="1518452"/>
    <lineage>
        <taxon>Eukaryota</taxon>
        <taxon>Metazoa</taxon>
        <taxon>Ecdysozoa</taxon>
        <taxon>Arthropoda</taxon>
        <taxon>Crustacea</taxon>
        <taxon>Multicrustacea</taxon>
        <taxon>Malacostraca</taxon>
        <taxon>Eumalacostraca</taxon>
        <taxon>Peracarida</taxon>
        <taxon>Amphipoda</taxon>
        <taxon>Amphilochidea</taxon>
        <taxon>Lysianassida</taxon>
        <taxon>Lysianassidira</taxon>
        <taxon>Lysianassoidea</taxon>
        <taxon>Lysianassidae</taxon>
        <taxon>Hirondellea</taxon>
    </lineage>
</organism>
<feature type="domain" description="C2H2-type" evidence="11">
    <location>
        <begin position="159"/>
        <end position="186"/>
    </location>
</feature>
<proteinExistence type="evidence at transcript level"/>
<dbReference type="FunFam" id="3.30.160.60:FF:002571">
    <property type="entry name" value="Protein odd-skipped-related 2"/>
    <property type="match status" value="1"/>
</dbReference>
<dbReference type="InterPro" id="IPR013087">
    <property type="entry name" value="Znf_C2H2_type"/>
</dbReference>
<dbReference type="GO" id="GO:0008270">
    <property type="term" value="F:zinc ion binding"/>
    <property type="evidence" value="ECO:0007669"/>
    <property type="project" value="UniProtKB-KW"/>
</dbReference>
<dbReference type="Pfam" id="PF00096">
    <property type="entry name" value="zf-C2H2"/>
    <property type="match status" value="3"/>
</dbReference>
<dbReference type="PANTHER" id="PTHR14196:SF0">
    <property type="entry name" value="PROTEIN BOWEL"/>
    <property type="match status" value="1"/>
</dbReference>
<evidence type="ECO:0000256" key="8">
    <source>
        <dbReference type="ARBA" id="ARBA00023242"/>
    </source>
</evidence>
<dbReference type="GO" id="GO:0000981">
    <property type="term" value="F:DNA-binding transcription factor activity, RNA polymerase II-specific"/>
    <property type="evidence" value="ECO:0007669"/>
    <property type="project" value="TreeGrafter"/>
</dbReference>
<evidence type="ECO:0000256" key="7">
    <source>
        <dbReference type="ARBA" id="ARBA00023163"/>
    </source>
</evidence>
<dbReference type="PROSITE" id="PS00028">
    <property type="entry name" value="ZINC_FINGER_C2H2_1"/>
    <property type="match status" value="3"/>
</dbReference>
<name>A0A2P2IBJ1_9CRUS</name>
<keyword evidence="8" id="KW-0539">Nucleus</keyword>
<evidence type="ECO:0000256" key="1">
    <source>
        <dbReference type="ARBA" id="ARBA00004123"/>
    </source>
</evidence>
<protein>
    <submittedName>
        <fullName evidence="12">Zinc finger protein 628-like</fullName>
    </submittedName>
</protein>
<evidence type="ECO:0000256" key="10">
    <source>
        <dbReference type="SAM" id="MobiDB-lite"/>
    </source>
</evidence>
<dbReference type="AlphaFoldDB" id="A0A2P2IBJ1"/>
<dbReference type="GO" id="GO:0000977">
    <property type="term" value="F:RNA polymerase II transcription regulatory region sequence-specific DNA binding"/>
    <property type="evidence" value="ECO:0007669"/>
    <property type="project" value="TreeGrafter"/>
</dbReference>
<dbReference type="SUPFAM" id="SSF57667">
    <property type="entry name" value="beta-beta-alpha zinc fingers"/>
    <property type="match status" value="2"/>
</dbReference>
<feature type="region of interest" description="Disordered" evidence="10">
    <location>
        <begin position="1"/>
        <end position="36"/>
    </location>
</feature>
<evidence type="ECO:0000256" key="2">
    <source>
        <dbReference type="ARBA" id="ARBA00022723"/>
    </source>
</evidence>
<feature type="domain" description="C2H2-type" evidence="11">
    <location>
        <begin position="131"/>
        <end position="158"/>
    </location>
</feature>